<evidence type="ECO:0000256" key="2">
    <source>
        <dbReference type="ARBA" id="ARBA00022692"/>
    </source>
</evidence>
<reference evidence="7" key="1">
    <citation type="submission" date="2022-08" db="EMBL/GenBank/DDBJ databases">
        <title>Catabolic pathway analysis in culturable SAR92 clade bacteria reveals their overlooked roles in DMSP degradation in coastal seas.</title>
        <authorList>
            <person name="He X."/>
            <person name="Zhang X."/>
            <person name="Zhang Y."/>
        </authorList>
    </citation>
    <scope>NUCLEOTIDE SEQUENCE</scope>
    <source>
        <strain evidence="7">H455</strain>
    </source>
</reference>
<keyword evidence="2 5" id="KW-0812">Transmembrane</keyword>
<gene>
    <name evidence="7" type="ORF">NYF23_04980</name>
</gene>
<sequence>MINQTMGSKDWAMLLSLSFLWGGSFFFVGVAVTGLPPLTIVALRVAIAASILWMIVLFSQHKAPKTAKLWRDLFIMGLLNNVIPFSLIVWGQTHIASGLASILNATIPLFTVVIAGWLLPDEQMTVRKVTGVGIGFFGVIVLMGPSSLARMGTDTLAQLAILGAAISYGFATSFGRRFKTMGISPFQTSVGQVTASTIMLLPLVFLFERPDQLANPSNEVWLAVIGLGAVSTALAYILFFNILSSAGATNVTLVAFLVPLTAILLGWLILDEQLRIEHFAGMAFIGLGLAAIDGRLWNKLKAALK</sequence>
<feature type="transmembrane region" description="Helical" evidence="5">
    <location>
        <begin position="96"/>
        <end position="119"/>
    </location>
</feature>
<dbReference type="PANTHER" id="PTHR32322:SF9">
    <property type="entry name" value="AMINO-ACID METABOLITE EFFLUX PUMP-RELATED"/>
    <property type="match status" value="1"/>
</dbReference>
<feature type="transmembrane region" description="Helical" evidence="5">
    <location>
        <begin position="12"/>
        <end position="32"/>
    </location>
</feature>
<accession>A0ABY5TQ50</accession>
<evidence type="ECO:0000313" key="7">
    <source>
        <dbReference type="EMBL" id="UVW35963.1"/>
    </source>
</evidence>
<evidence type="ECO:0000256" key="4">
    <source>
        <dbReference type="ARBA" id="ARBA00023136"/>
    </source>
</evidence>
<organism evidence="7 8">
    <name type="scientific">SAR92 clade bacterium H455</name>
    <dbReference type="NCBI Taxonomy" id="2974818"/>
    <lineage>
        <taxon>Bacteria</taxon>
        <taxon>Pseudomonadati</taxon>
        <taxon>Pseudomonadota</taxon>
        <taxon>Gammaproteobacteria</taxon>
        <taxon>Cellvibrionales</taxon>
        <taxon>Porticoccaceae</taxon>
        <taxon>SAR92 clade</taxon>
    </lineage>
</organism>
<dbReference type="InterPro" id="IPR050638">
    <property type="entry name" value="AA-Vitamin_Transporters"/>
</dbReference>
<protein>
    <submittedName>
        <fullName evidence="7">DMT family transporter</fullName>
    </submittedName>
</protein>
<dbReference type="EMBL" id="CP103416">
    <property type="protein sequence ID" value="UVW35963.1"/>
    <property type="molecule type" value="Genomic_DNA"/>
</dbReference>
<feature type="transmembrane region" description="Helical" evidence="5">
    <location>
        <begin position="219"/>
        <end position="239"/>
    </location>
</feature>
<evidence type="ECO:0000256" key="1">
    <source>
        <dbReference type="ARBA" id="ARBA00004141"/>
    </source>
</evidence>
<feature type="transmembrane region" description="Helical" evidence="5">
    <location>
        <begin position="131"/>
        <end position="149"/>
    </location>
</feature>
<feature type="transmembrane region" description="Helical" evidence="5">
    <location>
        <begin position="186"/>
        <end position="207"/>
    </location>
</feature>
<evidence type="ECO:0000256" key="3">
    <source>
        <dbReference type="ARBA" id="ARBA00022989"/>
    </source>
</evidence>
<dbReference type="Pfam" id="PF00892">
    <property type="entry name" value="EamA"/>
    <property type="match status" value="2"/>
</dbReference>
<comment type="subcellular location">
    <subcellularLocation>
        <location evidence="1">Membrane</location>
        <topology evidence="1">Multi-pass membrane protein</topology>
    </subcellularLocation>
</comment>
<dbReference type="SUPFAM" id="SSF103481">
    <property type="entry name" value="Multidrug resistance efflux transporter EmrE"/>
    <property type="match status" value="2"/>
</dbReference>
<proteinExistence type="predicted"/>
<evidence type="ECO:0000313" key="8">
    <source>
        <dbReference type="Proteomes" id="UP001059934"/>
    </source>
</evidence>
<keyword evidence="4 5" id="KW-0472">Membrane</keyword>
<evidence type="ECO:0000256" key="5">
    <source>
        <dbReference type="SAM" id="Phobius"/>
    </source>
</evidence>
<name>A0ABY5TQ50_9GAMM</name>
<feature type="transmembrane region" description="Helical" evidence="5">
    <location>
        <begin position="155"/>
        <end position="174"/>
    </location>
</feature>
<feature type="transmembrane region" description="Helical" evidence="5">
    <location>
        <begin position="70"/>
        <end position="90"/>
    </location>
</feature>
<feature type="domain" description="EamA" evidence="6">
    <location>
        <begin position="13"/>
        <end position="143"/>
    </location>
</feature>
<keyword evidence="8" id="KW-1185">Reference proteome</keyword>
<dbReference type="Proteomes" id="UP001059934">
    <property type="component" value="Chromosome"/>
</dbReference>
<feature type="domain" description="EamA" evidence="6">
    <location>
        <begin position="157"/>
        <end position="291"/>
    </location>
</feature>
<feature type="transmembrane region" description="Helical" evidence="5">
    <location>
        <begin position="251"/>
        <end position="270"/>
    </location>
</feature>
<feature type="transmembrane region" description="Helical" evidence="5">
    <location>
        <begin position="276"/>
        <end position="297"/>
    </location>
</feature>
<dbReference type="PANTHER" id="PTHR32322">
    <property type="entry name" value="INNER MEMBRANE TRANSPORTER"/>
    <property type="match status" value="1"/>
</dbReference>
<keyword evidence="3 5" id="KW-1133">Transmembrane helix</keyword>
<evidence type="ECO:0000259" key="6">
    <source>
        <dbReference type="Pfam" id="PF00892"/>
    </source>
</evidence>
<dbReference type="InterPro" id="IPR037185">
    <property type="entry name" value="EmrE-like"/>
</dbReference>
<dbReference type="InterPro" id="IPR000620">
    <property type="entry name" value="EamA_dom"/>
</dbReference>
<feature type="transmembrane region" description="Helical" evidence="5">
    <location>
        <begin position="38"/>
        <end position="58"/>
    </location>
</feature>